<accession>A0A507C4K9</accession>
<dbReference type="SUPFAM" id="SSF52087">
    <property type="entry name" value="CRAL/TRIO domain"/>
    <property type="match status" value="1"/>
</dbReference>
<dbReference type="InterPro" id="IPR036865">
    <property type="entry name" value="CRAL-TRIO_dom_sf"/>
</dbReference>
<dbReference type="InterPro" id="IPR008936">
    <property type="entry name" value="Rho_GTPase_activation_prot"/>
</dbReference>
<proteinExistence type="predicted"/>
<name>A0A507C4K9_9FUNG</name>
<keyword evidence="3" id="KW-1185">Reference proteome</keyword>
<feature type="domain" description="Rho-GAP" evidence="1">
    <location>
        <begin position="194"/>
        <end position="392"/>
    </location>
</feature>
<organism evidence="2 3">
    <name type="scientific">Synchytrium microbalum</name>
    <dbReference type="NCBI Taxonomy" id="1806994"/>
    <lineage>
        <taxon>Eukaryota</taxon>
        <taxon>Fungi</taxon>
        <taxon>Fungi incertae sedis</taxon>
        <taxon>Chytridiomycota</taxon>
        <taxon>Chytridiomycota incertae sedis</taxon>
        <taxon>Chytridiomycetes</taxon>
        <taxon>Synchytriales</taxon>
        <taxon>Synchytriaceae</taxon>
        <taxon>Synchytrium</taxon>
    </lineage>
</organism>
<dbReference type="PROSITE" id="PS50238">
    <property type="entry name" value="RHOGAP"/>
    <property type="match status" value="1"/>
</dbReference>
<dbReference type="Proteomes" id="UP000319731">
    <property type="component" value="Unassembled WGS sequence"/>
</dbReference>
<dbReference type="STRING" id="1806994.A0A507C4K9"/>
<dbReference type="AlphaFoldDB" id="A0A507C4K9"/>
<dbReference type="PANTHER" id="PTHR45808">
    <property type="entry name" value="RHO GTPASE-ACTIVATING PROTEIN 68F"/>
    <property type="match status" value="1"/>
</dbReference>
<dbReference type="CDD" id="cd00159">
    <property type="entry name" value="RhoGAP"/>
    <property type="match status" value="1"/>
</dbReference>
<dbReference type="CDD" id="cd00170">
    <property type="entry name" value="SEC14"/>
    <property type="match status" value="1"/>
</dbReference>
<dbReference type="SUPFAM" id="SSF48350">
    <property type="entry name" value="GTPase activation domain, GAP"/>
    <property type="match status" value="1"/>
</dbReference>
<dbReference type="GO" id="GO:0007264">
    <property type="term" value="P:small GTPase-mediated signal transduction"/>
    <property type="evidence" value="ECO:0007669"/>
    <property type="project" value="TreeGrafter"/>
</dbReference>
<evidence type="ECO:0000313" key="2">
    <source>
        <dbReference type="EMBL" id="TPX35917.1"/>
    </source>
</evidence>
<comment type="caution">
    <text evidence="2">The sequence shown here is derived from an EMBL/GenBank/DDBJ whole genome shotgun (WGS) entry which is preliminary data.</text>
</comment>
<dbReference type="PANTHER" id="PTHR45808:SF2">
    <property type="entry name" value="RHO GTPASE-ACTIVATING PROTEIN 68F"/>
    <property type="match status" value="1"/>
</dbReference>
<dbReference type="Gene3D" id="3.40.525.10">
    <property type="entry name" value="CRAL-TRIO lipid binding domain"/>
    <property type="match status" value="1"/>
</dbReference>
<evidence type="ECO:0000259" key="1">
    <source>
        <dbReference type="PROSITE" id="PS50238"/>
    </source>
</evidence>
<dbReference type="SMART" id="SM00324">
    <property type="entry name" value="RhoGAP"/>
    <property type="match status" value="1"/>
</dbReference>
<dbReference type="GO" id="GO:0005737">
    <property type="term" value="C:cytoplasm"/>
    <property type="evidence" value="ECO:0007669"/>
    <property type="project" value="TreeGrafter"/>
</dbReference>
<dbReference type="RefSeq" id="XP_031026302.1">
    <property type="nucleotide sequence ID" value="XM_031167715.1"/>
</dbReference>
<dbReference type="InterPro" id="IPR000198">
    <property type="entry name" value="RhoGAP_dom"/>
</dbReference>
<reference evidence="2 3" key="1">
    <citation type="journal article" date="2019" name="Sci. Rep.">
        <title>Comparative genomics of chytrid fungi reveal insights into the obligate biotrophic and pathogenic lifestyle of Synchytrium endobioticum.</title>
        <authorList>
            <person name="van de Vossenberg B.T.L.H."/>
            <person name="Warris S."/>
            <person name="Nguyen H.D.T."/>
            <person name="van Gent-Pelzer M.P.E."/>
            <person name="Joly D.L."/>
            <person name="van de Geest H.C."/>
            <person name="Bonants P.J.M."/>
            <person name="Smith D.S."/>
            <person name="Levesque C.A."/>
            <person name="van der Lee T.A.J."/>
        </authorList>
    </citation>
    <scope>NUCLEOTIDE SEQUENCE [LARGE SCALE GENOMIC DNA]</scope>
    <source>
        <strain evidence="2 3">JEL517</strain>
    </source>
</reference>
<sequence length="469" mass="52723">MVVSPTRSTGDVTDEDLQELVAKRLILESGVDFESRPLLAIYGCYLPNPKHANYDRLLALIKDRLDQFVESDYAVVLFSSGASYQPPMTWFYSAYKQLGRKYRKNLKNLYIVHPNMLTKLLLQVMGTVISPKFFKKVISVHNLTQLETLIPIKQLIIPDVVRERVHANVKFEPKESSSLMKPKQLLGPKRYFGARLEDMMGKDGELGVPLVISDCIAYIRRDDNLKTEGLFRRSPSSQRLKDIKVLYERGEKVDLSSLCDDVHLPCVLIKMFFRELSQPIFPASHYHSLKILSTLGHAAAPIYIRTNVIPSLPPASRVLLKAIFFLLHAVSKQSSDNLMTPYNLTVVFGPNIFRSEDPLQDLAIASVSSSGNQGGGGGLWLMYCIERYPEIFGSDDEVTLIAAPIVDAVKTATLSVTERPQFNASKSPRVIPSTIVANQEEDFEDVVCEDDDIETRLQNDLLIDDAEDL</sequence>
<dbReference type="GO" id="GO:0005096">
    <property type="term" value="F:GTPase activator activity"/>
    <property type="evidence" value="ECO:0007669"/>
    <property type="project" value="TreeGrafter"/>
</dbReference>
<evidence type="ECO:0000313" key="3">
    <source>
        <dbReference type="Proteomes" id="UP000319731"/>
    </source>
</evidence>
<dbReference type="Pfam" id="PF00620">
    <property type="entry name" value="RhoGAP"/>
    <property type="match status" value="1"/>
</dbReference>
<dbReference type="GeneID" id="42003012"/>
<dbReference type="OrthoDB" id="19923at2759"/>
<dbReference type="Gene3D" id="1.10.555.10">
    <property type="entry name" value="Rho GTPase activation protein"/>
    <property type="match status" value="1"/>
</dbReference>
<dbReference type="InterPro" id="IPR001251">
    <property type="entry name" value="CRAL-TRIO_dom"/>
</dbReference>
<gene>
    <name evidence="2" type="ORF">SmJEL517_g01787</name>
</gene>
<protein>
    <recommendedName>
        <fullName evidence="1">Rho-GAP domain-containing protein</fullName>
    </recommendedName>
</protein>
<dbReference type="Pfam" id="PF13716">
    <property type="entry name" value="CRAL_TRIO_2"/>
    <property type="match status" value="1"/>
</dbReference>
<dbReference type="EMBL" id="QEAO01000006">
    <property type="protein sequence ID" value="TPX35917.1"/>
    <property type="molecule type" value="Genomic_DNA"/>
</dbReference>